<dbReference type="PANTHER" id="PTHR43861:SF1">
    <property type="entry name" value="TRANS-ACONITATE 2-METHYLTRANSFERASE"/>
    <property type="match status" value="1"/>
</dbReference>
<evidence type="ECO:0000256" key="1">
    <source>
        <dbReference type="ARBA" id="ARBA00022603"/>
    </source>
</evidence>
<dbReference type="SUPFAM" id="SSF53335">
    <property type="entry name" value="S-adenosyl-L-methionine-dependent methyltransferases"/>
    <property type="match status" value="1"/>
</dbReference>
<reference evidence="5" key="1">
    <citation type="journal article" date="2019" name="Int. J. Syst. Evol. Microbiol.">
        <title>The Global Catalogue of Microorganisms (GCM) 10K type strain sequencing project: providing services to taxonomists for standard genome sequencing and annotation.</title>
        <authorList>
            <consortium name="The Broad Institute Genomics Platform"/>
            <consortium name="The Broad Institute Genome Sequencing Center for Infectious Disease"/>
            <person name="Wu L."/>
            <person name="Ma J."/>
        </authorList>
    </citation>
    <scope>NUCLEOTIDE SEQUENCE [LARGE SCALE GENOMIC DNA]</scope>
    <source>
        <strain evidence="5">KCTC 42585</strain>
    </source>
</reference>
<keyword evidence="2" id="KW-0808">Transferase</keyword>
<evidence type="ECO:0000256" key="2">
    <source>
        <dbReference type="ARBA" id="ARBA00022679"/>
    </source>
</evidence>
<keyword evidence="5" id="KW-1185">Reference proteome</keyword>
<gene>
    <name evidence="4" type="ORF">ACFSTG_14965</name>
</gene>
<dbReference type="CDD" id="cd02440">
    <property type="entry name" value="AdoMet_MTases"/>
    <property type="match status" value="1"/>
</dbReference>
<name>A0ABW5J0D4_9FLAO</name>
<dbReference type="InterPro" id="IPR029063">
    <property type="entry name" value="SAM-dependent_MTases_sf"/>
</dbReference>
<comment type="caution">
    <text evidence="4">The sequence shown here is derived from an EMBL/GenBank/DDBJ whole genome shotgun (WGS) entry which is preliminary data.</text>
</comment>
<dbReference type="RefSeq" id="WP_380755055.1">
    <property type="nucleotide sequence ID" value="NZ_JBHULT010000013.1"/>
</dbReference>
<keyword evidence="1 4" id="KW-0489">Methyltransferase</keyword>
<sequence>MDQPENVRQIFDSCARQYQEKFMDLQYYREPLDFLCSFLEENDRIFDIGCGPGNVSRYLLQKKPGLRILGIDLSPKMIELAKVNNPTASFQVMDCRKIDRLDQSFDAVVCGFCLPYLSPEEVEDLILKIAGILKNSGLCYLSTMVAENYRQQWVESSQGGSMKLLTHFHESELLLHTMRKNGFRLTKSDLIDPPAEENRNWKDLVMVSRLQKDLQ</sequence>
<dbReference type="InterPro" id="IPR041698">
    <property type="entry name" value="Methyltransf_25"/>
</dbReference>
<proteinExistence type="predicted"/>
<evidence type="ECO:0000259" key="3">
    <source>
        <dbReference type="Pfam" id="PF13649"/>
    </source>
</evidence>
<dbReference type="GO" id="GO:0032259">
    <property type="term" value="P:methylation"/>
    <property type="evidence" value="ECO:0007669"/>
    <property type="project" value="UniProtKB-KW"/>
</dbReference>
<dbReference type="Gene3D" id="3.40.50.150">
    <property type="entry name" value="Vaccinia Virus protein VP39"/>
    <property type="match status" value="1"/>
</dbReference>
<dbReference type="PANTHER" id="PTHR43861">
    <property type="entry name" value="TRANS-ACONITATE 2-METHYLTRANSFERASE-RELATED"/>
    <property type="match status" value="1"/>
</dbReference>
<dbReference type="Proteomes" id="UP001597468">
    <property type="component" value="Unassembled WGS sequence"/>
</dbReference>
<feature type="domain" description="Methyltransferase" evidence="3">
    <location>
        <begin position="45"/>
        <end position="137"/>
    </location>
</feature>
<dbReference type="EMBL" id="JBHULT010000013">
    <property type="protein sequence ID" value="MFD2519208.1"/>
    <property type="molecule type" value="Genomic_DNA"/>
</dbReference>
<evidence type="ECO:0000313" key="4">
    <source>
        <dbReference type="EMBL" id="MFD2519208.1"/>
    </source>
</evidence>
<dbReference type="Pfam" id="PF13649">
    <property type="entry name" value="Methyltransf_25"/>
    <property type="match status" value="1"/>
</dbReference>
<evidence type="ECO:0000313" key="5">
    <source>
        <dbReference type="Proteomes" id="UP001597468"/>
    </source>
</evidence>
<accession>A0ABW5J0D4</accession>
<protein>
    <submittedName>
        <fullName evidence="4">Class I SAM-dependent DNA methyltransferase</fullName>
    </submittedName>
</protein>
<dbReference type="GO" id="GO:0008168">
    <property type="term" value="F:methyltransferase activity"/>
    <property type="evidence" value="ECO:0007669"/>
    <property type="project" value="UniProtKB-KW"/>
</dbReference>
<organism evidence="4 5">
    <name type="scientific">Salinimicrobium flavum</name>
    <dbReference type="NCBI Taxonomy" id="1737065"/>
    <lineage>
        <taxon>Bacteria</taxon>
        <taxon>Pseudomonadati</taxon>
        <taxon>Bacteroidota</taxon>
        <taxon>Flavobacteriia</taxon>
        <taxon>Flavobacteriales</taxon>
        <taxon>Flavobacteriaceae</taxon>
        <taxon>Salinimicrobium</taxon>
    </lineage>
</organism>